<comment type="caution">
    <text evidence="2">The sequence shown here is derived from an EMBL/GenBank/DDBJ whole genome shotgun (WGS) entry which is preliminary data.</text>
</comment>
<dbReference type="InterPro" id="IPR034032">
    <property type="entry name" value="Zn_MMP-like_bac"/>
</dbReference>
<dbReference type="InterPro" id="IPR024079">
    <property type="entry name" value="MetalloPept_cat_dom_sf"/>
</dbReference>
<organism evidence="2 3">
    <name type="scientific">Bdellovibrio svalbardensis</name>
    <dbReference type="NCBI Taxonomy" id="2972972"/>
    <lineage>
        <taxon>Bacteria</taxon>
        <taxon>Pseudomonadati</taxon>
        <taxon>Bdellovibrionota</taxon>
        <taxon>Bdellovibrionia</taxon>
        <taxon>Bdellovibrionales</taxon>
        <taxon>Pseudobdellovibrionaceae</taxon>
        <taxon>Bdellovibrio</taxon>
    </lineage>
</organism>
<dbReference type="PROSITE" id="PS51257">
    <property type="entry name" value="PROKAR_LIPOPROTEIN"/>
    <property type="match status" value="1"/>
</dbReference>
<keyword evidence="2" id="KW-0645">Protease</keyword>
<reference evidence="2" key="1">
    <citation type="submission" date="2022-08" db="EMBL/GenBank/DDBJ databases">
        <title>Novel Bdellovibrio Species Isolated from Svalbard: Designation Bdellovibrio svalbardensis.</title>
        <authorList>
            <person name="Mitchell R.J."/>
            <person name="Choi S.Y."/>
        </authorList>
    </citation>
    <scope>NUCLEOTIDE SEQUENCE</scope>
    <source>
        <strain evidence="2">PAP01</strain>
    </source>
</reference>
<evidence type="ECO:0000259" key="1">
    <source>
        <dbReference type="Pfam" id="PF16313"/>
    </source>
</evidence>
<keyword evidence="2" id="KW-0482">Metalloprotease</keyword>
<name>A0ABT6DMV9_9BACT</name>
<evidence type="ECO:0000313" key="2">
    <source>
        <dbReference type="EMBL" id="MDG0818212.1"/>
    </source>
</evidence>
<proteinExistence type="predicted"/>
<dbReference type="CDD" id="cd04276">
    <property type="entry name" value="ZnMc_MMP_like_2"/>
    <property type="match status" value="1"/>
</dbReference>
<dbReference type="RefSeq" id="WP_277579688.1">
    <property type="nucleotide sequence ID" value="NZ_JANRMI010000007.1"/>
</dbReference>
<dbReference type="Pfam" id="PF16313">
    <property type="entry name" value="DUF4953"/>
    <property type="match status" value="1"/>
</dbReference>
<keyword evidence="2" id="KW-0378">Hydrolase</keyword>
<dbReference type="InterPro" id="IPR032534">
    <property type="entry name" value="EcxA_zinc-bd"/>
</dbReference>
<dbReference type="SUPFAM" id="SSF55486">
    <property type="entry name" value="Metalloproteases ('zincins'), catalytic domain"/>
    <property type="match status" value="1"/>
</dbReference>
<accession>A0ABT6DMV9</accession>
<sequence>MALNKHVLVLSALSTALIFTGCTQEKTKIVEAKQAPAQMSMNFTKAKAQDCTQASCITISKSSLGKIFLLIASGKTGGSTPQWYDLKPQVVSFEKSGSKIGLLGQNYNSIYEEIQTVNLIQSFAILSEDETSITFDLGDGFKSFIAQNSYDVDAVRGMNNDLTESSYSTIPVSDSFIRNIKFDDKNIELEQISKVPSTVIKAGSDKSKLGVDTREETLLMNVQIRSYNLDPEFKPKEYDASRRVGFFVTKIAKKGYSKEISNLISKWDLSPSKGPVRIRISASVPADYVQAVTEGALYWNHVFGREIVKVEPGVQIKDANPEDRSIMIRWIDWLDAGAAYAISQSDPLTGEILRAQVFMPSVFTKVGSADLVDLNDKAPVVVNGAVACDFSQTFKDLNKLAREATDSQRLRLAQDSVRATVAHELGHAFGLRHNFAGSFSSKVSVEQIKEAAKTYLKDKEHPGLETTTSIMDYVSGIDNILSSARTKYSALSYDKMAMDWAYSGDNSALSEAVSKYCTDDDIALGNSQGLSVYGCERFDAGNNPMLRKYLDAKDEKENLVNVLFASIIGRMYPGDRPDVVNNLESVLKDTVKWAKADMTPLGFVSQVLFDYSKDGNPAATFASLDYVKAGKVLYSRYGQDAALKEQRDKDLEAAGGYAALLNGLLRNTDGTIDTTWIQRQVDALIASGYLDKGKTLSGREYVLTTEQRAKVISFFQSLVKANEKVVYAGVQALLPKNNEVVEMQDGSKTKVTAVLPYGLVNSEEAATLTQLSLDLLLENAGQTLTAVVGEAKTPVTLPVRFLTIEERLASLKLLSTQGLNFGQELNKANVKASLTAVVNDFLKQAGVADLSLLPAEQRKTLPADLLAKGLIDAKGSYWLTSELTVLAAFDQVK</sequence>
<evidence type="ECO:0000313" key="3">
    <source>
        <dbReference type="Proteomes" id="UP001152321"/>
    </source>
</evidence>
<keyword evidence="3" id="KW-1185">Reference proteome</keyword>
<dbReference type="EMBL" id="JANRMI010000007">
    <property type="protein sequence ID" value="MDG0818212.1"/>
    <property type="molecule type" value="Genomic_DNA"/>
</dbReference>
<feature type="domain" description="EcxA zinc-binding" evidence="1">
    <location>
        <begin position="408"/>
        <end position="520"/>
    </location>
</feature>
<protein>
    <submittedName>
        <fullName evidence="2">Zinc-dependent metalloprotease</fullName>
    </submittedName>
</protein>
<dbReference type="PANTHER" id="PTHR38478:SF1">
    <property type="entry name" value="ZINC DEPENDENT METALLOPROTEASE DOMAIN LIPOPROTEIN"/>
    <property type="match status" value="1"/>
</dbReference>
<dbReference type="GO" id="GO:0008237">
    <property type="term" value="F:metallopeptidase activity"/>
    <property type="evidence" value="ECO:0007669"/>
    <property type="project" value="UniProtKB-KW"/>
</dbReference>
<gene>
    <name evidence="2" type="ORF">NWE73_17650</name>
</gene>
<dbReference type="Gene3D" id="3.40.390.10">
    <property type="entry name" value="Collagenase (Catalytic Domain)"/>
    <property type="match status" value="1"/>
</dbReference>
<dbReference type="PANTHER" id="PTHR38478">
    <property type="entry name" value="PEPTIDASE M1A AND M12B"/>
    <property type="match status" value="1"/>
</dbReference>
<dbReference type="Proteomes" id="UP001152321">
    <property type="component" value="Unassembled WGS sequence"/>
</dbReference>